<dbReference type="SUPFAM" id="SSF51246">
    <property type="entry name" value="Rudiment single hybrid motif"/>
    <property type="match status" value="1"/>
</dbReference>
<dbReference type="CDD" id="cd06850">
    <property type="entry name" value="biotinyl_domain"/>
    <property type="match status" value="1"/>
</dbReference>
<dbReference type="Gene3D" id="3.30.470.20">
    <property type="entry name" value="ATP-grasp fold, B domain"/>
    <property type="match status" value="1"/>
</dbReference>
<dbReference type="Gene3D" id="3.30.1360.40">
    <property type="match status" value="1"/>
</dbReference>
<dbReference type="EC" id="6.3.4.6" evidence="10"/>
<dbReference type="SUPFAM" id="SSF52440">
    <property type="entry name" value="PreATP-grasp domain"/>
    <property type="match status" value="1"/>
</dbReference>
<dbReference type="InterPro" id="IPR005482">
    <property type="entry name" value="Biotin_COase_C"/>
</dbReference>
<dbReference type="InterPro" id="IPR003833">
    <property type="entry name" value="CT_C_D"/>
</dbReference>
<proteinExistence type="predicted"/>
<dbReference type="InterPro" id="IPR003778">
    <property type="entry name" value="CT_A_B"/>
</dbReference>
<evidence type="ECO:0000256" key="2">
    <source>
        <dbReference type="ARBA" id="ARBA00022598"/>
    </source>
</evidence>
<dbReference type="SMART" id="SM00797">
    <property type="entry name" value="AHS2"/>
    <property type="match status" value="1"/>
</dbReference>
<dbReference type="InterPro" id="IPR011054">
    <property type="entry name" value="Rudment_hybrid_motif"/>
</dbReference>
<keyword evidence="5" id="KW-0067">ATP-binding</keyword>
<dbReference type="SUPFAM" id="SSF51230">
    <property type="entry name" value="Single hybrid motif"/>
    <property type="match status" value="1"/>
</dbReference>
<keyword evidence="6" id="KW-0092">Biotin</keyword>
<dbReference type="FunFam" id="3.40.50.20:FF:000010">
    <property type="entry name" value="Propionyl-CoA carboxylase subunit alpha"/>
    <property type="match status" value="1"/>
</dbReference>
<evidence type="ECO:0000259" key="9">
    <source>
        <dbReference type="PROSITE" id="PS50979"/>
    </source>
</evidence>
<dbReference type="PROSITE" id="PS00866">
    <property type="entry name" value="CPSASE_1"/>
    <property type="match status" value="1"/>
</dbReference>
<dbReference type="InterPro" id="IPR011764">
    <property type="entry name" value="Biotin_carboxylation_dom"/>
</dbReference>
<dbReference type="NCBIfam" id="TIGR00724">
    <property type="entry name" value="urea_amlyse_rel"/>
    <property type="match status" value="1"/>
</dbReference>
<dbReference type="PANTHER" id="PTHR18866">
    <property type="entry name" value="CARBOXYLASE:PYRUVATE/ACETYL-COA/PROPIONYL-COA CARBOXYLASE"/>
    <property type="match status" value="1"/>
</dbReference>
<dbReference type="GO" id="GO:0046872">
    <property type="term" value="F:metal ion binding"/>
    <property type="evidence" value="ECO:0007669"/>
    <property type="project" value="InterPro"/>
</dbReference>
<dbReference type="InterPro" id="IPR050856">
    <property type="entry name" value="Biotin_carboxylase_complex"/>
</dbReference>
<organism evidence="10">
    <name type="scientific">hydrothermal vent metagenome</name>
    <dbReference type="NCBI Taxonomy" id="652676"/>
    <lineage>
        <taxon>unclassified sequences</taxon>
        <taxon>metagenomes</taxon>
        <taxon>ecological metagenomes</taxon>
    </lineage>
</organism>
<dbReference type="SMART" id="SM00796">
    <property type="entry name" value="AHS1"/>
    <property type="match status" value="1"/>
</dbReference>
<dbReference type="Gene3D" id="2.40.50.100">
    <property type="match status" value="1"/>
</dbReference>
<keyword evidence="4" id="KW-0378">Hydrolase</keyword>
<feature type="domain" description="Lipoyl-binding" evidence="7">
    <location>
        <begin position="1121"/>
        <end position="1199"/>
    </location>
</feature>
<evidence type="ECO:0000256" key="6">
    <source>
        <dbReference type="ARBA" id="ARBA00023267"/>
    </source>
</evidence>
<dbReference type="GO" id="GO:0016787">
    <property type="term" value="F:hydrolase activity"/>
    <property type="evidence" value="ECO:0007669"/>
    <property type="project" value="UniProtKB-KW"/>
</dbReference>
<dbReference type="InterPro" id="IPR005479">
    <property type="entry name" value="CPAse_ATP-bd"/>
</dbReference>
<dbReference type="InterPro" id="IPR005481">
    <property type="entry name" value="BC-like_N"/>
</dbReference>
<dbReference type="PROSITE" id="PS50979">
    <property type="entry name" value="BC"/>
    <property type="match status" value="1"/>
</dbReference>
<gene>
    <name evidence="10" type="ORF">MNBD_GAMMA21-2706</name>
</gene>
<evidence type="ECO:0000256" key="3">
    <source>
        <dbReference type="ARBA" id="ARBA00022741"/>
    </source>
</evidence>
<dbReference type="AlphaFoldDB" id="A0A3B1AIG1"/>
<evidence type="ECO:0000259" key="7">
    <source>
        <dbReference type="PROSITE" id="PS50968"/>
    </source>
</evidence>
<dbReference type="InterPro" id="IPR000089">
    <property type="entry name" value="Biotin_lipoyl"/>
</dbReference>
<dbReference type="Pfam" id="PF02786">
    <property type="entry name" value="CPSase_L_D2"/>
    <property type="match status" value="1"/>
</dbReference>
<evidence type="ECO:0000256" key="4">
    <source>
        <dbReference type="ARBA" id="ARBA00022801"/>
    </source>
</evidence>
<reference evidence="10" key="1">
    <citation type="submission" date="2018-06" db="EMBL/GenBank/DDBJ databases">
        <authorList>
            <person name="Zhirakovskaya E."/>
        </authorList>
    </citation>
    <scope>NUCLEOTIDE SEQUENCE</scope>
</reference>
<dbReference type="PROSITE" id="PS00867">
    <property type="entry name" value="CPSASE_2"/>
    <property type="match status" value="1"/>
</dbReference>
<accession>A0A3B1AIG1</accession>
<dbReference type="InterPro" id="IPR011761">
    <property type="entry name" value="ATP-grasp"/>
</dbReference>
<name>A0A3B1AIG1_9ZZZZ</name>
<evidence type="ECO:0000256" key="5">
    <source>
        <dbReference type="ARBA" id="ARBA00022840"/>
    </source>
</evidence>
<dbReference type="SUPFAM" id="SSF160467">
    <property type="entry name" value="PH0987 N-terminal domain-like"/>
    <property type="match status" value="1"/>
</dbReference>
<dbReference type="PROSITE" id="PS50968">
    <property type="entry name" value="BIOTINYL_LIPOYL"/>
    <property type="match status" value="1"/>
</dbReference>
<dbReference type="GO" id="GO:0005524">
    <property type="term" value="F:ATP binding"/>
    <property type="evidence" value="ECO:0007669"/>
    <property type="project" value="UniProtKB-KW"/>
</dbReference>
<dbReference type="Pfam" id="PF02785">
    <property type="entry name" value="Biotin_carb_C"/>
    <property type="match status" value="1"/>
</dbReference>
<evidence type="ECO:0000256" key="1">
    <source>
        <dbReference type="ARBA" id="ARBA00001953"/>
    </source>
</evidence>
<dbReference type="Pfam" id="PF00364">
    <property type="entry name" value="Biotin_lipoyl"/>
    <property type="match status" value="1"/>
</dbReference>
<dbReference type="NCBIfam" id="TIGR02712">
    <property type="entry name" value="urea_carbox"/>
    <property type="match status" value="1"/>
</dbReference>
<dbReference type="EMBL" id="UOFR01000066">
    <property type="protein sequence ID" value="VAW99237.1"/>
    <property type="molecule type" value="Genomic_DNA"/>
</dbReference>
<sequence>MFKKVLIANRGAISTRIIRTLSEMGIQSVVIYNEVDSESLHVAHADEAYSLGEGRAADTYLNQDKIFSIIKECGAEAVHPGYGFLSENPEFVLRCENEGISFIGPTADQMRAFGLKHSARELAEQNNMPLLPGSGLIDDVAHAITSAKKIGYPLMLKSTAGGGGIGMQLCWDQKELTDAFDSVRRLSENNFANSGVFLEKFVEHARHIEVQIFGDGQGDAIALGERDCSTQRRNQKVIEETPAPNIPEKVRLELQQKAVELVAAIKYRNAGTVEYVYDQETEKFYFLEVNTRLQVEHGVTEEVFGVDLVKWMVELAAGDFRKLPANLKSSGHAIQARLYAEDPNKDFQPSSGLLSQVEFPVIDDIRIDSWISPGVEVSSYFDPMLAKVVVKADTREQAVSKLHAVLDDIKIYGVESNIHYIQQILETVVFNEGRIFTRFLNEFDYLPNTIDVIAGGTMTSIQDYPGRVGYWDVGVPPSGPFDNLSFQYANRILENEPTAAGLEITLNGPTLKFNCVTQIVLTGAAMSVQLDNQAVPFWQVIDIEPGQVLTIDKVDESGARAYLAIKDGFICPDYLQSKATFTLGQFGGHVGRAIRTGDVLKIPLSKRQFISKPFPVELVPEINGKWDLHVMYGPHGAPDFFTNNDIETFFAAEWEVHYNSSRTGVRLVGPKPQWARTDGGEAGMHPSNIHDNAYAIGSVDFTGDMPVILGPDGPSLGGFVCPVTVISADLWKLGQLKAGDKIRFVPVDSDEAIKFEKNQNEMISSLSPSEILISPCSIKSILEKTPILKTIAEDEYGPKIVYRPAGDKYLLIEYGPLVLDIELRFRVHAMYLLVKERKVHGIIDLTPGIRSLQIHYDNHDLPLEKLLAILSELEKNIDTNAELSVPARIVYLPLSWNDKACHEAIEKYMQSVRKEAPWCPDNIEFIRRINGLASVNEVKKIVLKAKYLVMGLGDVYLGAPVATPIDPRHRLVTTKYNPARTWTAENSVGIGGSYLCVYGMEGPGGYQFIGRTLQMWNRYKSTGEFSKPWLLRFFDQIQFYEVSADELRVIRKDFPNGRYPLKIEEIEFSLSEYKESLLKNAESIDRFTEQRQKAFSQELQQWISSGQINFDSEQDLDAELLDEEFLPDNGIIIQSTVAGSVWEVLVKKGDHVEVGQPLIILESMKMEITINSTHSGRVYDISRDKGSQVGAGQGLLIIEEDE</sequence>
<keyword evidence="3" id="KW-0547">Nucleotide-binding</keyword>
<feature type="domain" description="Biotin carboxylation" evidence="9">
    <location>
        <begin position="1"/>
        <end position="445"/>
    </location>
</feature>
<dbReference type="InterPro" id="IPR014084">
    <property type="entry name" value="Urea_COase"/>
</dbReference>
<evidence type="ECO:0000259" key="8">
    <source>
        <dbReference type="PROSITE" id="PS50975"/>
    </source>
</evidence>
<dbReference type="Pfam" id="PF02626">
    <property type="entry name" value="CT_A_B"/>
    <property type="match status" value="1"/>
</dbReference>
<dbReference type="SUPFAM" id="SSF56059">
    <property type="entry name" value="Glutathione synthetase ATP-binding domain-like"/>
    <property type="match status" value="1"/>
</dbReference>
<dbReference type="SMART" id="SM00878">
    <property type="entry name" value="Biotin_carb_C"/>
    <property type="match status" value="1"/>
</dbReference>
<dbReference type="InterPro" id="IPR029000">
    <property type="entry name" value="Cyclophilin-like_dom_sf"/>
</dbReference>
<dbReference type="SUPFAM" id="SSF50891">
    <property type="entry name" value="Cyclophilin-like"/>
    <property type="match status" value="2"/>
</dbReference>
<dbReference type="GO" id="GO:0004847">
    <property type="term" value="F:urea carboxylase activity"/>
    <property type="evidence" value="ECO:0007669"/>
    <property type="project" value="UniProtKB-EC"/>
</dbReference>
<protein>
    <submittedName>
        <fullName evidence="10">Urea carboxylase</fullName>
        <ecNumber evidence="10">6.3.4.6</ecNumber>
    </submittedName>
</protein>
<dbReference type="PANTHER" id="PTHR18866:SF128">
    <property type="entry name" value="UREA AMIDOLYASE"/>
    <property type="match status" value="1"/>
</dbReference>
<dbReference type="Pfam" id="PF02682">
    <property type="entry name" value="CT_C_D"/>
    <property type="match status" value="1"/>
</dbReference>
<dbReference type="InterPro" id="IPR016185">
    <property type="entry name" value="PreATP-grasp_dom_sf"/>
</dbReference>
<dbReference type="PROSITE" id="PS50975">
    <property type="entry name" value="ATP_GRASP"/>
    <property type="match status" value="1"/>
</dbReference>
<dbReference type="Gene3D" id="2.40.100.10">
    <property type="entry name" value="Cyclophilin-like"/>
    <property type="match status" value="2"/>
</dbReference>
<comment type="cofactor">
    <cofactor evidence="1">
        <name>biotin</name>
        <dbReference type="ChEBI" id="CHEBI:57586"/>
    </cofactor>
</comment>
<feature type="domain" description="ATP-grasp" evidence="8">
    <location>
        <begin position="120"/>
        <end position="317"/>
    </location>
</feature>
<dbReference type="Pfam" id="PF00289">
    <property type="entry name" value="Biotin_carb_N"/>
    <property type="match status" value="1"/>
</dbReference>
<evidence type="ECO:0000313" key="10">
    <source>
        <dbReference type="EMBL" id="VAW99237.1"/>
    </source>
</evidence>
<keyword evidence="2 10" id="KW-0436">Ligase</keyword>
<dbReference type="InterPro" id="IPR011053">
    <property type="entry name" value="Single_hybrid_motif"/>
</dbReference>